<dbReference type="EMBL" id="JAYMGO010000006">
    <property type="protein sequence ID" value="KAL1272896.1"/>
    <property type="molecule type" value="Genomic_DNA"/>
</dbReference>
<keyword evidence="3" id="KW-1185">Reference proteome</keyword>
<dbReference type="Proteomes" id="UP001558613">
    <property type="component" value="Unassembled WGS sequence"/>
</dbReference>
<organism evidence="2 3">
    <name type="scientific">Cirrhinus molitorella</name>
    <name type="common">mud carp</name>
    <dbReference type="NCBI Taxonomy" id="172907"/>
    <lineage>
        <taxon>Eukaryota</taxon>
        <taxon>Metazoa</taxon>
        <taxon>Chordata</taxon>
        <taxon>Craniata</taxon>
        <taxon>Vertebrata</taxon>
        <taxon>Euteleostomi</taxon>
        <taxon>Actinopterygii</taxon>
        <taxon>Neopterygii</taxon>
        <taxon>Teleostei</taxon>
        <taxon>Ostariophysi</taxon>
        <taxon>Cypriniformes</taxon>
        <taxon>Cyprinidae</taxon>
        <taxon>Labeoninae</taxon>
        <taxon>Labeonini</taxon>
        <taxon>Cirrhinus</taxon>
    </lineage>
</organism>
<feature type="region of interest" description="Disordered" evidence="1">
    <location>
        <begin position="1"/>
        <end position="32"/>
    </location>
</feature>
<evidence type="ECO:0000256" key="1">
    <source>
        <dbReference type="SAM" id="MobiDB-lite"/>
    </source>
</evidence>
<reference evidence="2 3" key="1">
    <citation type="submission" date="2023-09" db="EMBL/GenBank/DDBJ databases">
        <authorList>
            <person name="Wang M."/>
        </authorList>
    </citation>
    <scope>NUCLEOTIDE SEQUENCE [LARGE SCALE GENOMIC DNA]</scope>
    <source>
        <strain evidence="2">GT-2023</strain>
        <tissue evidence="2">Liver</tissue>
    </source>
</reference>
<evidence type="ECO:0000313" key="2">
    <source>
        <dbReference type="EMBL" id="KAL1272896.1"/>
    </source>
</evidence>
<gene>
    <name evidence="2" type="ORF">QQF64_028758</name>
</gene>
<sequence length="76" mass="8125">MTPGLTRGESGASGGLGPRLDKNTRGSVLSKCSRYTRHTDTKPFARGNAAAFLQDSAVSIRVLCLSSPRVCRRAPY</sequence>
<protein>
    <submittedName>
        <fullName evidence="2">Uncharacterized protein</fullName>
    </submittedName>
</protein>
<evidence type="ECO:0000313" key="3">
    <source>
        <dbReference type="Proteomes" id="UP001558613"/>
    </source>
</evidence>
<name>A0ABR3N7U5_9TELE</name>
<proteinExistence type="predicted"/>
<comment type="caution">
    <text evidence="2">The sequence shown here is derived from an EMBL/GenBank/DDBJ whole genome shotgun (WGS) entry which is preliminary data.</text>
</comment>
<accession>A0ABR3N7U5</accession>